<dbReference type="RefSeq" id="WP_249477384.1">
    <property type="nucleotide sequence ID" value="NZ_CP097218.1"/>
</dbReference>
<evidence type="ECO:0000256" key="3">
    <source>
        <dbReference type="SAM" id="MobiDB-lite"/>
    </source>
</evidence>
<dbReference type="InterPro" id="IPR050417">
    <property type="entry name" value="Sugar_Epim/Isomerase"/>
</dbReference>
<gene>
    <name evidence="5" type="ORF">M4486_11860</name>
</gene>
<feature type="region of interest" description="Disordered" evidence="3">
    <location>
        <begin position="252"/>
        <end position="283"/>
    </location>
</feature>
<accession>A0ABY4N4P7</accession>
<keyword evidence="1 5" id="KW-0413">Isomerase</keyword>
<feature type="domain" description="Xylose isomerase-like TIM barrel" evidence="4">
    <location>
        <begin position="73"/>
        <end position="244"/>
    </location>
</feature>
<proteinExistence type="predicted"/>
<dbReference type="PANTHER" id="PTHR43489:SF6">
    <property type="entry name" value="HYDROXYPYRUVATE ISOMERASE-RELATED"/>
    <property type="match status" value="1"/>
</dbReference>
<dbReference type="EMBL" id="CP097218">
    <property type="protein sequence ID" value="UQN28340.1"/>
    <property type="molecule type" value="Genomic_DNA"/>
</dbReference>
<name>A0ABY4N4P7_9MICO</name>
<dbReference type="GO" id="GO:0016853">
    <property type="term" value="F:isomerase activity"/>
    <property type="evidence" value="ECO:0007669"/>
    <property type="project" value="UniProtKB-KW"/>
</dbReference>
<reference evidence="5" key="1">
    <citation type="submission" date="2022-05" db="EMBL/GenBank/DDBJ databases">
        <title>Genomic analysis of Brachybacterium sp. CBA3104.</title>
        <authorList>
            <person name="Roh S.W."/>
            <person name="Kim Y.B."/>
            <person name="Kim Y."/>
        </authorList>
    </citation>
    <scope>NUCLEOTIDE SEQUENCE</scope>
    <source>
        <strain evidence="5">CBA3104</strain>
    </source>
</reference>
<dbReference type="SUPFAM" id="SSF51658">
    <property type="entry name" value="Xylose isomerase-like"/>
    <property type="match status" value="1"/>
</dbReference>
<dbReference type="Pfam" id="PF01261">
    <property type="entry name" value="AP_endonuc_2"/>
    <property type="match status" value="1"/>
</dbReference>
<evidence type="ECO:0000313" key="5">
    <source>
        <dbReference type="EMBL" id="UQN28340.1"/>
    </source>
</evidence>
<dbReference type="PANTHER" id="PTHR43489">
    <property type="entry name" value="ISOMERASE"/>
    <property type="match status" value="1"/>
</dbReference>
<sequence>MPHGVIADISQQPAALRAGADHLEPTVVGGLVVEASPGVWRAAEVAPVEPIGSCAVLVPSTLRVSDPSVPLAAVRAYLTTALDAVAAIARPGAKVVLGSGAARTIGPDVLREEGEARFAEVLRLASELAEQRDLEIILEPLRREETDLIHTIAEAARFLDAHGLEHMRVVADLFHVQHEGESLSTVEAHASRVGHIHVADSGRTPPGRGDWPIAAFLEALRRGGCTADVTIECSWDDLSEELPAALAVVRAADPLSPASPAEGSPRESRPSRRTPAWGPSAAG</sequence>
<protein>
    <submittedName>
        <fullName evidence="5">Sugar phosphate isomerase/epimerase</fullName>
    </submittedName>
</protein>
<dbReference type="Proteomes" id="UP001055868">
    <property type="component" value="Chromosome"/>
</dbReference>
<evidence type="ECO:0000256" key="1">
    <source>
        <dbReference type="ARBA" id="ARBA00023235"/>
    </source>
</evidence>
<evidence type="ECO:0000313" key="6">
    <source>
        <dbReference type="Proteomes" id="UP001055868"/>
    </source>
</evidence>
<evidence type="ECO:0000256" key="2">
    <source>
        <dbReference type="ARBA" id="ARBA00023277"/>
    </source>
</evidence>
<keyword evidence="6" id="KW-1185">Reference proteome</keyword>
<organism evidence="5 6">
    <name type="scientific">Brachybacterium kimchii</name>
    <dbReference type="NCBI Taxonomy" id="2942909"/>
    <lineage>
        <taxon>Bacteria</taxon>
        <taxon>Bacillati</taxon>
        <taxon>Actinomycetota</taxon>
        <taxon>Actinomycetes</taxon>
        <taxon>Micrococcales</taxon>
        <taxon>Dermabacteraceae</taxon>
        <taxon>Brachybacterium</taxon>
    </lineage>
</organism>
<dbReference type="InterPro" id="IPR013022">
    <property type="entry name" value="Xyl_isomerase-like_TIM-brl"/>
</dbReference>
<dbReference type="InterPro" id="IPR036237">
    <property type="entry name" value="Xyl_isomerase-like_sf"/>
</dbReference>
<dbReference type="Gene3D" id="3.20.20.150">
    <property type="entry name" value="Divalent-metal-dependent TIM barrel enzymes"/>
    <property type="match status" value="1"/>
</dbReference>
<keyword evidence="2" id="KW-0119">Carbohydrate metabolism</keyword>
<evidence type="ECO:0000259" key="4">
    <source>
        <dbReference type="Pfam" id="PF01261"/>
    </source>
</evidence>